<dbReference type="UniPathway" id="UPA00148"/>
<keyword evidence="5" id="KW-1185">Reference proteome</keyword>
<evidence type="ECO:0000313" key="5">
    <source>
        <dbReference type="Proteomes" id="UP000320776"/>
    </source>
</evidence>
<dbReference type="Pfam" id="PF02571">
    <property type="entry name" value="CbiJ"/>
    <property type="match status" value="1"/>
</dbReference>
<comment type="pathway">
    <text evidence="1">Cofactor biosynthesis; adenosylcobalamin biosynthesis.</text>
</comment>
<evidence type="ECO:0000256" key="2">
    <source>
        <dbReference type="ARBA" id="ARBA00022573"/>
    </source>
</evidence>
<protein>
    <submittedName>
        <fullName evidence="4">Cobalt-precorrin-6A reductase</fullName>
        <ecNumber evidence="4">1.3.1.106</ecNumber>
    </submittedName>
</protein>
<accession>A0A517DSM8</accession>
<dbReference type="GO" id="GO:0009236">
    <property type="term" value="P:cobalamin biosynthetic process"/>
    <property type="evidence" value="ECO:0007669"/>
    <property type="project" value="UniProtKB-UniPathway"/>
</dbReference>
<reference evidence="4 5" key="1">
    <citation type="submission" date="2019-02" db="EMBL/GenBank/DDBJ databases">
        <title>Closed genome of Sporomusa termitida DSM 4440.</title>
        <authorList>
            <person name="Poehlein A."/>
            <person name="Daniel R."/>
        </authorList>
    </citation>
    <scope>NUCLEOTIDE SEQUENCE [LARGE SCALE GENOMIC DNA]</scope>
    <source>
        <strain evidence="4 5">DSM 4440</strain>
    </source>
</reference>
<dbReference type="PANTHER" id="PTHR36925:SF1">
    <property type="entry name" value="COBALT-PRECORRIN-6A REDUCTASE"/>
    <property type="match status" value="1"/>
</dbReference>
<dbReference type="NCBIfam" id="TIGR00715">
    <property type="entry name" value="precor6x_red"/>
    <property type="match status" value="1"/>
</dbReference>
<dbReference type="KEGG" id="sted:SPTER_16830"/>
<dbReference type="OrthoDB" id="9780707at2"/>
<dbReference type="InterPro" id="IPR003723">
    <property type="entry name" value="Precorrin-6x_reduct"/>
</dbReference>
<dbReference type="GO" id="GO:0016994">
    <property type="term" value="F:precorrin-6A reductase activity"/>
    <property type="evidence" value="ECO:0007669"/>
    <property type="project" value="InterPro"/>
</dbReference>
<dbReference type="AlphaFoldDB" id="A0A517DSM8"/>
<dbReference type="EMBL" id="CP036259">
    <property type="protein sequence ID" value="QDR80360.1"/>
    <property type="molecule type" value="Genomic_DNA"/>
</dbReference>
<proteinExistence type="predicted"/>
<evidence type="ECO:0000313" key="4">
    <source>
        <dbReference type="EMBL" id="QDR80360.1"/>
    </source>
</evidence>
<dbReference type="EC" id="1.3.1.106" evidence="4"/>
<name>A0A517DSM8_9FIRM</name>
<sequence>MILVLAGTLDGRELAAKLTAMGYPVVVSVISDYGRNLAEAPGLSVLVGQLALEDMKQLIGARAIKVLVDASHPYAVNGSINAMAACEATGIQYIRYERAEVSVPADYSRLYTAGNAGEAAIIAAGLGRVIFLTTGSRTLGLFKNEPLLASCRLIARVLPQPEVIAECIELGFNPGDIVAMQGPFSHCFNVAMFKEYATEVIITKNSGSIGGADTKISAAVELNLPVIVIGRPAVAYKNLCLTRQEVINMVLEVISWNS</sequence>
<dbReference type="PROSITE" id="PS51014">
    <property type="entry name" value="COBK_CBIJ"/>
    <property type="match status" value="1"/>
</dbReference>
<gene>
    <name evidence="4" type="primary">cbiJ</name>
    <name evidence="4" type="ORF">SPTER_16830</name>
</gene>
<dbReference type="PANTHER" id="PTHR36925">
    <property type="entry name" value="COBALT-PRECORRIN-6A REDUCTASE"/>
    <property type="match status" value="1"/>
</dbReference>
<evidence type="ECO:0000256" key="1">
    <source>
        <dbReference type="ARBA" id="ARBA00004953"/>
    </source>
</evidence>
<organism evidence="4 5">
    <name type="scientific">Sporomusa termitida</name>
    <dbReference type="NCBI Taxonomy" id="2377"/>
    <lineage>
        <taxon>Bacteria</taxon>
        <taxon>Bacillati</taxon>
        <taxon>Bacillota</taxon>
        <taxon>Negativicutes</taxon>
        <taxon>Selenomonadales</taxon>
        <taxon>Sporomusaceae</taxon>
        <taxon>Sporomusa</taxon>
    </lineage>
</organism>
<keyword evidence="3 4" id="KW-0560">Oxidoreductase</keyword>
<keyword evidence="2" id="KW-0169">Cobalamin biosynthesis</keyword>
<evidence type="ECO:0000256" key="3">
    <source>
        <dbReference type="ARBA" id="ARBA00023002"/>
    </source>
</evidence>
<dbReference type="Proteomes" id="UP000320776">
    <property type="component" value="Chromosome"/>
</dbReference>
<dbReference type="RefSeq" id="WP_144349978.1">
    <property type="nucleotide sequence ID" value="NZ_CP036259.1"/>
</dbReference>